<evidence type="ECO:0000313" key="6">
    <source>
        <dbReference type="Proteomes" id="UP000245634"/>
    </source>
</evidence>
<dbReference type="InterPro" id="IPR012263">
    <property type="entry name" value="M_m6A_EcoRV"/>
</dbReference>
<name>A0A316D2F6_9BACL</name>
<dbReference type="RefSeq" id="WP_109691277.1">
    <property type="nucleotide sequence ID" value="NZ_QGGL01000027.1"/>
</dbReference>
<dbReference type="GO" id="GO:0009007">
    <property type="term" value="F:site-specific DNA-methyltransferase (adenine-specific) activity"/>
    <property type="evidence" value="ECO:0007669"/>
    <property type="project" value="UniProtKB-EC"/>
</dbReference>
<sequence length="277" mass="32248">MAKSPLIWFGGKGKVAEHIISRMPVHKSYIEPFGGAAHVIAAKPRVSLEVYNDIDGVVVNFIMTAIEEPERLARACAPIPYSRHLYETWKTQPLPVERFARAVRYFYMNRCGIAKGNRREVSNTGWRHSTMPGQNPAVGYQTAVRRIEDFSLRMTGVQIERKDFREIIQRYDHEDALFYIDPPYIGKEKWYAGNFTEDDHRDLAALLQQIKGKAIVSYYDDPLLHELYPCWRRETFDSFKHRPGGNNDYAEELLLFNWQEEHKEQDKPQTEQLGLLV</sequence>
<evidence type="ECO:0000256" key="1">
    <source>
        <dbReference type="ARBA" id="ARBA00022603"/>
    </source>
</evidence>
<comment type="caution">
    <text evidence="5">The sequence shown here is derived from an EMBL/GenBank/DDBJ whole genome shotgun (WGS) entry which is preliminary data.</text>
</comment>
<dbReference type="GO" id="GO:1904047">
    <property type="term" value="F:S-adenosyl-L-methionine binding"/>
    <property type="evidence" value="ECO:0007669"/>
    <property type="project" value="TreeGrafter"/>
</dbReference>
<dbReference type="InterPro" id="IPR029063">
    <property type="entry name" value="SAM-dependent_MTases_sf"/>
</dbReference>
<reference evidence="5 6" key="1">
    <citation type="submission" date="2018-05" db="EMBL/GenBank/DDBJ databases">
        <title>Genomic Encyclopedia of Type Strains, Phase IV (KMG-IV): sequencing the most valuable type-strain genomes for metagenomic binning, comparative biology and taxonomic classification.</title>
        <authorList>
            <person name="Goeker M."/>
        </authorList>
    </citation>
    <scope>NUCLEOTIDE SEQUENCE [LARGE SCALE GENOMIC DNA]</scope>
    <source>
        <strain evidence="5 6">DSM 18773</strain>
    </source>
</reference>
<keyword evidence="1 5" id="KW-0489">Methyltransferase</keyword>
<feature type="binding site" evidence="4">
    <location>
        <position position="8"/>
    </location>
    <ligand>
        <name>S-adenosyl-L-methionine</name>
        <dbReference type="ChEBI" id="CHEBI:59789"/>
    </ligand>
</feature>
<keyword evidence="6" id="KW-1185">Reference proteome</keyword>
<dbReference type="GO" id="GO:0032259">
    <property type="term" value="P:methylation"/>
    <property type="evidence" value="ECO:0007669"/>
    <property type="project" value="UniProtKB-KW"/>
</dbReference>
<keyword evidence="2" id="KW-0808">Transferase</keyword>
<dbReference type="Gene3D" id="3.40.50.150">
    <property type="entry name" value="Vaccinia Virus protein VP39"/>
    <property type="match status" value="2"/>
</dbReference>
<evidence type="ECO:0000256" key="2">
    <source>
        <dbReference type="ARBA" id="ARBA00022679"/>
    </source>
</evidence>
<evidence type="ECO:0000256" key="4">
    <source>
        <dbReference type="PIRSR" id="PIRSR000398-1"/>
    </source>
</evidence>
<dbReference type="PANTHER" id="PTHR30481">
    <property type="entry name" value="DNA ADENINE METHYLASE"/>
    <property type="match status" value="1"/>
</dbReference>
<dbReference type="GO" id="GO:0006298">
    <property type="term" value="P:mismatch repair"/>
    <property type="evidence" value="ECO:0007669"/>
    <property type="project" value="TreeGrafter"/>
</dbReference>
<protein>
    <submittedName>
        <fullName evidence="5">Site-specific DNA-adenine methylase</fullName>
    </submittedName>
</protein>
<dbReference type="Proteomes" id="UP000245634">
    <property type="component" value="Unassembled WGS sequence"/>
</dbReference>
<dbReference type="SUPFAM" id="SSF53335">
    <property type="entry name" value="S-adenosyl-L-methionine-dependent methyltransferases"/>
    <property type="match status" value="1"/>
</dbReference>
<accession>A0A316D2F6</accession>
<feature type="binding site" evidence="4">
    <location>
        <position position="53"/>
    </location>
    <ligand>
        <name>S-adenosyl-L-methionine</name>
        <dbReference type="ChEBI" id="CHEBI:59789"/>
    </ligand>
</feature>
<feature type="binding site" evidence="4">
    <location>
        <position position="12"/>
    </location>
    <ligand>
        <name>S-adenosyl-L-methionine</name>
        <dbReference type="ChEBI" id="CHEBI:59789"/>
    </ligand>
</feature>
<evidence type="ECO:0000256" key="3">
    <source>
        <dbReference type="ARBA" id="ARBA00022691"/>
    </source>
</evidence>
<gene>
    <name evidence="5" type="ORF">C7459_1274</name>
</gene>
<dbReference type="EMBL" id="QGGL01000027">
    <property type="protein sequence ID" value="PWK05072.1"/>
    <property type="molecule type" value="Genomic_DNA"/>
</dbReference>
<keyword evidence="3" id="KW-0949">S-adenosyl-L-methionine</keyword>
<organism evidence="5 6">
    <name type="scientific">Tumebacillus permanentifrigoris</name>
    <dbReference type="NCBI Taxonomy" id="378543"/>
    <lineage>
        <taxon>Bacteria</taxon>
        <taxon>Bacillati</taxon>
        <taxon>Bacillota</taxon>
        <taxon>Bacilli</taxon>
        <taxon>Bacillales</taxon>
        <taxon>Alicyclobacillaceae</taxon>
        <taxon>Tumebacillus</taxon>
    </lineage>
</organism>
<evidence type="ECO:0000313" key="5">
    <source>
        <dbReference type="EMBL" id="PWK05072.1"/>
    </source>
</evidence>
<dbReference type="OrthoDB" id="9805629at2"/>
<dbReference type="AlphaFoldDB" id="A0A316D2F6"/>
<dbReference type="GO" id="GO:0043565">
    <property type="term" value="F:sequence-specific DNA binding"/>
    <property type="evidence" value="ECO:0007669"/>
    <property type="project" value="TreeGrafter"/>
</dbReference>
<dbReference type="InterPro" id="IPR012327">
    <property type="entry name" value="MeTrfase_D12"/>
</dbReference>
<dbReference type="Pfam" id="PF02086">
    <property type="entry name" value="MethyltransfD12"/>
    <property type="match status" value="1"/>
</dbReference>
<dbReference type="PIRSF" id="PIRSF000398">
    <property type="entry name" value="M_m6A_EcoRV"/>
    <property type="match status" value="1"/>
</dbReference>
<feature type="binding site" evidence="4">
    <location>
        <position position="181"/>
    </location>
    <ligand>
        <name>S-adenosyl-L-methionine</name>
        <dbReference type="ChEBI" id="CHEBI:59789"/>
    </ligand>
</feature>
<proteinExistence type="predicted"/>
<dbReference type="GO" id="GO:0009307">
    <property type="term" value="P:DNA restriction-modification system"/>
    <property type="evidence" value="ECO:0007669"/>
    <property type="project" value="InterPro"/>
</dbReference>
<dbReference type="PANTHER" id="PTHR30481:SF4">
    <property type="entry name" value="SITE-SPECIFIC DNA-METHYLTRANSFERASE (ADENINE-SPECIFIC)"/>
    <property type="match status" value="1"/>
</dbReference>
<dbReference type="PRINTS" id="PR00505">
    <property type="entry name" value="D12N6MTFRASE"/>
</dbReference>